<gene>
    <name evidence="1" type="ORF">C7M84_022554</name>
</gene>
<protein>
    <submittedName>
        <fullName evidence="1">Uncharacterized protein</fullName>
    </submittedName>
</protein>
<dbReference type="EMBL" id="QCYY01000569">
    <property type="protein sequence ID" value="ROT84259.1"/>
    <property type="molecule type" value="Genomic_DNA"/>
</dbReference>
<proteinExistence type="predicted"/>
<reference evidence="1 2" key="2">
    <citation type="submission" date="2019-01" db="EMBL/GenBank/DDBJ databases">
        <title>The decoding of complex shrimp genome reveals the adaptation for benthos swimmer, frequently molting mechanism and breeding impact on genome.</title>
        <authorList>
            <person name="Sun Y."/>
            <person name="Gao Y."/>
            <person name="Yu Y."/>
        </authorList>
    </citation>
    <scope>NUCLEOTIDE SEQUENCE [LARGE SCALE GENOMIC DNA]</scope>
    <source>
        <tissue evidence="1">Muscle</tissue>
    </source>
</reference>
<reference evidence="1 2" key="1">
    <citation type="submission" date="2018-04" db="EMBL/GenBank/DDBJ databases">
        <authorList>
            <person name="Zhang X."/>
            <person name="Yuan J."/>
            <person name="Li F."/>
            <person name="Xiang J."/>
        </authorList>
    </citation>
    <scope>NUCLEOTIDE SEQUENCE [LARGE SCALE GENOMIC DNA]</scope>
    <source>
        <tissue evidence="1">Muscle</tissue>
    </source>
</reference>
<dbReference type="AlphaFoldDB" id="A0A3R7QZ47"/>
<evidence type="ECO:0000313" key="2">
    <source>
        <dbReference type="Proteomes" id="UP000283509"/>
    </source>
</evidence>
<accession>A0A3R7QZ47</accession>
<keyword evidence="2" id="KW-1185">Reference proteome</keyword>
<dbReference type="Proteomes" id="UP000283509">
    <property type="component" value="Unassembled WGS sequence"/>
</dbReference>
<organism evidence="1 2">
    <name type="scientific">Penaeus vannamei</name>
    <name type="common">Whiteleg shrimp</name>
    <name type="synonym">Litopenaeus vannamei</name>
    <dbReference type="NCBI Taxonomy" id="6689"/>
    <lineage>
        <taxon>Eukaryota</taxon>
        <taxon>Metazoa</taxon>
        <taxon>Ecdysozoa</taxon>
        <taxon>Arthropoda</taxon>
        <taxon>Crustacea</taxon>
        <taxon>Multicrustacea</taxon>
        <taxon>Malacostraca</taxon>
        <taxon>Eumalacostraca</taxon>
        <taxon>Eucarida</taxon>
        <taxon>Decapoda</taxon>
        <taxon>Dendrobranchiata</taxon>
        <taxon>Penaeoidea</taxon>
        <taxon>Penaeidae</taxon>
        <taxon>Penaeus</taxon>
    </lineage>
</organism>
<sequence length="378" mass="41890">MPHPFGKGFRSSLRLILPFRGFAHPSSYVPLQRIRSSLLIHPLQRIRSSSSFHPRSEGFATSLLILPFQGGFATFPASVHPPSAGFLILLLFIPFRVRVNPSSFIPFKGFSSSPSLSPLEDSTHPSHSFPFRRIRSSLPQFHPLRGSLRIPPHDPLQKDSLFALLIHPLARGDSLIPPYSSPRFAHPSSFIPPHSSPSSRIAHPSSFIPPHSSPSEDSLIPPHLFIPFRGFAHPPHSIPFQKDSLIPPVISSPSEGFAHSLLIHSLQRNSRSSLSIHPLQSSPHPSSFIPFRDSLSIPPHSSPFRGFASSLLIHPLSEGFAHPSSSHPFRAFAILLIHPFRRDSSHPSSFIPFTEDSLIPSSFIPFRGFRSSLLIFIP</sequence>
<comment type="caution">
    <text evidence="1">The sequence shown here is derived from an EMBL/GenBank/DDBJ whole genome shotgun (WGS) entry which is preliminary data.</text>
</comment>
<name>A0A3R7QZ47_PENVA</name>
<evidence type="ECO:0000313" key="1">
    <source>
        <dbReference type="EMBL" id="ROT84259.1"/>
    </source>
</evidence>